<dbReference type="OrthoDB" id="10265393at2759"/>
<evidence type="ECO:0000256" key="5">
    <source>
        <dbReference type="ARBA" id="ARBA00022692"/>
    </source>
</evidence>
<keyword evidence="4" id="KW-0808">Transferase</keyword>
<dbReference type="GO" id="GO:0106245">
    <property type="term" value="F:L-serine-phosphatidylethanolamine phosphatidyltransferase activity"/>
    <property type="evidence" value="ECO:0007669"/>
    <property type="project" value="InterPro"/>
</dbReference>
<comment type="pathway">
    <text evidence="2">Lipid metabolism.</text>
</comment>
<evidence type="ECO:0000256" key="4">
    <source>
        <dbReference type="ARBA" id="ARBA00022679"/>
    </source>
</evidence>
<dbReference type="EMBL" id="GG685191">
    <property type="protein sequence ID" value="EER00272.1"/>
    <property type="molecule type" value="Genomic_DNA"/>
</dbReference>
<feature type="transmembrane region" description="Helical" evidence="13">
    <location>
        <begin position="83"/>
        <end position="104"/>
    </location>
</feature>
<evidence type="ECO:0000256" key="6">
    <source>
        <dbReference type="ARBA" id="ARBA00022824"/>
    </source>
</evidence>
<dbReference type="GO" id="GO:0006659">
    <property type="term" value="P:phosphatidylserine biosynthetic process"/>
    <property type="evidence" value="ECO:0007669"/>
    <property type="project" value="InterPro"/>
</dbReference>
<dbReference type="InParanoid" id="C5LSN1"/>
<keyword evidence="10" id="KW-0594">Phospholipid biosynthesis</keyword>
<gene>
    <name evidence="14" type="ORF">Pmar_PMAR017130</name>
</gene>
<evidence type="ECO:0000256" key="12">
    <source>
        <dbReference type="ARBA" id="ARBA00025707"/>
    </source>
</evidence>
<keyword evidence="5 13" id="KW-0812">Transmembrane</keyword>
<dbReference type="AlphaFoldDB" id="C5LSN1"/>
<dbReference type="Pfam" id="PF03034">
    <property type="entry name" value="PSS"/>
    <property type="match status" value="2"/>
</dbReference>
<dbReference type="Proteomes" id="UP000007800">
    <property type="component" value="Unassembled WGS sequence"/>
</dbReference>
<dbReference type="GeneID" id="9050014"/>
<keyword evidence="7 13" id="KW-1133">Transmembrane helix</keyword>
<feature type="transmembrane region" description="Helical" evidence="13">
    <location>
        <begin position="175"/>
        <end position="194"/>
    </location>
</feature>
<evidence type="ECO:0000313" key="15">
    <source>
        <dbReference type="Proteomes" id="UP000007800"/>
    </source>
</evidence>
<evidence type="ECO:0000313" key="14">
    <source>
        <dbReference type="EMBL" id="EER00272.1"/>
    </source>
</evidence>
<keyword evidence="11" id="KW-1208">Phospholipid metabolism</keyword>
<dbReference type="FunCoup" id="C5LSN1">
    <property type="interactions" value="101"/>
</dbReference>
<keyword evidence="3" id="KW-0444">Lipid biosynthesis</keyword>
<dbReference type="InterPro" id="IPR004277">
    <property type="entry name" value="PSS"/>
</dbReference>
<evidence type="ECO:0000256" key="11">
    <source>
        <dbReference type="ARBA" id="ARBA00023264"/>
    </source>
</evidence>
<dbReference type="RefSeq" id="XP_002767554.1">
    <property type="nucleotide sequence ID" value="XM_002767508.1"/>
</dbReference>
<comment type="subcellular location">
    <subcellularLocation>
        <location evidence="1">Endoplasmic reticulum membrane</location>
        <topology evidence="1">Multi-pass membrane protein</topology>
    </subcellularLocation>
</comment>
<evidence type="ECO:0000256" key="9">
    <source>
        <dbReference type="ARBA" id="ARBA00023136"/>
    </source>
</evidence>
<accession>C5LSN1</accession>
<name>C5LSN1_PERM5</name>
<feature type="transmembrane region" description="Helical" evidence="13">
    <location>
        <begin position="249"/>
        <end position="268"/>
    </location>
</feature>
<feature type="transmembrane region" description="Helical" evidence="13">
    <location>
        <begin position="313"/>
        <end position="333"/>
    </location>
</feature>
<dbReference type="PANTHER" id="PTHR15362:SF7">
    <property type="entry name" value="PHOSPHATIDYLSERINE SYNTHASE 2"/>
    <property type="match status" value="1"/>
</dbReference>
<evidence type="ECO:0000256" key="2">
    <source>
        <dbReference type="ARBA" id="ARBA00005189"/>
    </source>
</evidence>
<feature type="transmembrane region" description="Helical" evidence="13">
    <location>
        <begin position="345"/>
        <end position="365"/>
    </location>
</feature>
<sequence>MMILPTAAAALNGESRSYPHALDDVGGAAQTVLQQGINLVASLGDVDGDVMRKAEMISGAVIVVSLSVAYLPDHGVFTKPFKAAWRVMLGIALCYSFFLMYLLLNYDREEAIQFLGWLDPSLGKPLPEKNYADNCELWDTKNPKHLHNFLDRIDIFIACHLLGWMWKTIIIRDAALVWYLSILFEFIEISFRHLLPNFYECWWDSVLLDVLGCNALGIWLGMTVIRKLGLEDYDWGFPRGGWWSDHRKLLVFLFMTIFVELLDTTLFFIKFELWMPTSHWILVCRTFFWAFFAPPCTTELIKLLNGKLSTFPLYLVVGTITQCLELGLCIKYGRGVFHESMPSNIRKWWIVIWTIAIARVIQLRIGESRRTEKKSDSLHNGENASIPFMPEMIWILTIPLSKSQCPVEAGLLEWLAAVTVV</sequence>
<organism evidence="15">
    <name type="scientific">Perkinsus marinus (strain ATCC 50983 / TXsc)</name>
    <dbReference type="NCBI Taxonomy" id="423536"/>
    <lineage>
        <taxon>Eukaryota</taxon>
        <taxon>Sar</taxon>
        <taxon>Alveolata</taxon>
        <taxon>Perkinsozoa</taxon>
        <taxon>Perkinsea</taxon>
        <taxon>Perkinsida</taxon>
        <taxon>Perkinsidae</taxon>
        <taxon>Perkinsus</taxon>
    </lineage>
</organism>
<dbReference type="PANTHER" id="PTHR15362">
    <property type="entry name" value="PHOSPHATIDYLINOSITOL SYNTHASE"/>
    <property type="match status" value="1"/>
</dbReference>
<keyword evidence="6" id="KW-0256">Endoplasmic reticulum</keyword>
<feature type="transmembrane region" description="Helical" evidence="13">
    <location>
        <begin position="206"/>
        <end position="228"/>
    </location>
</feature>
<proteinExistence type="predicted"/>
<evidence type="ECO:0000256" key="7">
    <source>
        <dbReference type="ARBA" id="ARBA00022989"/>
    </source>
</evidence>
<evidence type="ECO:0000256" key="10">
    <source>
        <dbReference type="ARBA" id="ARBA00023209"/>
    </source>
</evidence>
<protein>
    <submittedName>
        <fullName evidence="14">Phosphatidylserine synthase, putative</fullName>
    </submittedName>
</protein>
<reference evidence="14 15" key="1">
    <citation type="submission" date="2008-07" db="EMBL/GenBank/DDBJ databases">
        <authorList>
            <person name="El-Sayed N."/>
            <person name="Caler E."/>
            <person name="Inman J."/>
            <person name="Amedeo P."/>
            <person name="Hass B."/>
            <person name="Wortman J."/>
        </authorList>
    </citation>
    <scope>NUCLEOTIDE SEQUENCE [LARGE SCALE GENOMIC DNA]</scope>
    <source>
        <strain evidence="15">ATCC 50983 / TXsc</strain>
    </source>
</reference>
<keyword evidence="15" id="KW-1185">Reference proteome</keyword>
<dbReference type="GO" id="GO:0005789">
    <property type="term" value="C:endoplasmic reticulum membrane"/>
    <property type="evidence" value="ECO:0007669"/>
    <property type="project" value="UniProtKB-SubCell"/>
</dbReference>
<keyword evidence="8" id="KW-0443">Lipid metabolism</keyword>
<evidence type="ECO:0000256" key="1">
    <source>
        <dbReference type="ARBA" id="ARBA00004477"/>
    </source>
</evidence>
<keyword evidence="9 13" id="KW-0472">Membrane</keyword>
<evidence type="ECO:0000256" key="3">
    <source>
        <dbReference type="ARBA" id="ARBA00022516"/>
    </source>
</evidence>
<evidence type="ECO:0000256" key="13">
    <source>
        <dbReference type="SAM" id="Phobius"/>
    </source>
</evidence>
<feature type="transmembrane region" description="Helical" evidence="13">
    <location>
        <begin position="54"/>
        <end position="71"/>
    </location>
</feature>
<feature type="transmembrane region" description="Helical" evidence="13">
    <location>
        <begin position="280"/>
        <end position="301"/>
    </location>
</feature>
<evidence type="ECO:0000256" key="8">
    <source>
        <dbReference type="ARBA" id="ARBA00023098"/>
    </source>
</evidence>
<comment type="pathway">
    <text evidence="12">Phospholipid metabolism.</text>
</comment>